<dbReference type="EMBL" id="JBEXAC010000002">
    <property type="protein sequence ID" value="MET6998585.1"/>
    <property type="molecule type" value="Genomic_DNA"/>
</dbReference>
<dbReference type="GO" id="GO:0004239">
    <property type="term" value="F:initiator methionyl aminopeptidase activity"/>
    <property type="evidence" value="ECO:0007669"/>
    <property type="project" value="UniProtKB-EC"/>
</dbReference>
<comment type="caution">
    <text evidence="9">The sequence shown here is derived from an EMBL/GenBank/DDBJ whole genome shotgun (WGS) entry which is preliminary data.</text>
</comment>
<dbReference type="PRINTS" id="PR00599">
    <property type="entry name" value="MAPEPTIDASE"/>
</dbReference>
<reference evidence="9 10" key="1">
    <citation type="submission" date="2024-06" db="EMBL/GenBank/DDBJ databases">
        <title>Chitinophaga defluvii sp. nov., isolated from municipal sewage.</title>
        <authorList>
            <person name="Zhang L."/>
        </authorList>
    </citation>
    <scope>NUCLEOTIDE SEQUENCE [LARGE SCALE GENOMIC DNA]</scope>
    <source>
        <strain evidence="9 10">H8</strain>
    </source>
</reference>
<feature type="binding site" evidence="6">
    <location>
        <position position="94"/>
    </location>
    <ligand>
        <name>a divalent metal cation</name>
        <dbReference type="ChEBI" id="CHEBI:60240"/>
        <label>1</label>
    </ligand>
</feature>
<evidence type="ECO:0000313" key="10">
    <source>
        <dbReference type="Proteomes" id="UP001549749"/>
    </source>
</evidence>
<evidence type="ECO:0000256" key="5">
    <source>
        <dbReference type="ARBA" id="ARBA00022801"/>
    </source>
</evidence>
<feature type="binding site" evidence="6">
    <location>
        <position position="76"/>
    </location>
    <ligand>
        <name>substrate</name>
    </ligand>
</feature>
<gene>
    <name evidence="6 9" type="primary">map</name>
    <name evidence="9" type="ORF">ABR189_14470</name>
</gene>
<feature type="binding site" evidence="6">
    <location>
        <position position="168"/>
    </location>
    <ligand>
        <name>a divalent metal cation</name>
        <dbReference type="ChEBI" id="CHEBI:60240"/>
        <label>2</label>
        <note>catalytic</note>
    </ligand>
</feature>
<dbReference type="PANTHER" id="PTHR43330:SF13">
    <property type="entry name" value="METHIONINE AMINOPEPTIDASE 2"/>
    <property type="match status" value="1"/>
</dbReference>
<keyword evidence="10" id="KW-1185">Reference proteome</keyword>
<evidence type="ECO:0000256" key="7">
    <source>
        <dbReference type="RuleBase" id="RU003653"/>
    </source>
</evidence>
<keyword evidence="2 6" id="KW-0031">Aminopeptidase</keyword>
<dbReference type="Proteomes" id="UP001549749">
    <property type="component" value="Unassembled WGS sequence"/>
</dbReference>
<feature type="binding site" evidence="6">
    <location>
        <position position="105"/>
    </location>
    <ligand>
        <name>a divalent metal cation</name>
        <dbReference type="ChEBI" id="CHEBI:60240"/>
        <label>1</label>
    </ligand>
</feature>
<dbReference type="InterPro" id="IPR002467">
    <property type="entry name" value="Pept_M24A_MAP1"/>
</dbReference>
<dbReference type="PANTHER" id="PTHR43330">
    <property type="entry name" value="METHIONINE AMINOPEPTIDASE"/>
    <property type="match status" value="1"/>
</dbReference>
<feature type="domain" description="Peptidase M24" evidence="8">
    <location>
        <begin position="12"/>
        <end position="240"/>
    </location>
</feature>
<protein>
    <recommendedName>
        <fullName evidence="6 7">Methionine aminopeptidase</fullName>
        <shortName evidence="6">MAP</shortName>
        <shortName evidence="6">MetAP</shortName>
        <ecNumber evidence="6 7">3.4.11.18</ecNumber>
    </recommendedName>
    <alternativeName>
        <fullName evidence="6">Peptidase M</fullName>
    </alternativeName>
</protein>
<dbReference type="InterPro" id="IPR000994">
    <property type="entry name" value="Pept_M24"/>
</dbReference>
<name>A0ABV2T8B2_9BACT</name>
<comment type="function">
    <text evidence="1 6">Removes the N-terminal methionine from nascent proteins. The N-terminal methionine is often cleaved when the second residue in the primary sequence is small and uncharged (Met-Ala-, Cys, Gly, Pro, Ser, Thr, or Val). Requires deformylation of the N(alpha)-formylated initiator methionine before it can be hydrolyzed.</text>
</comment>
<feature type="binding site" evidence="6">
    <location>
        <position position="233"/>
    </location>
    <ligand>
        <name>a divalent metal cation</name>
        <dbReference type="ChEBI" id="CHEBI:60240"/>
        <label>2</label>
        <note>catalytic</note>
    </ligand>
</feature>
<evidence type="ECO:0000256" key="3">
    <source>
        <dbReference type="ARBA" id="ARBA00022670"/>
    </source>
</evidence>
<dbReference type="HAMAP" id="MF_01974">
    <property type="entry name" value="MetAP_1"/>
    <property type="match status" value="1"/>
</dbReference>
<dbReference type="Gene3D" id="3.90.230.10">
    <property type="entry name" value="Creatinase/methionine aminopeptidase superfamily"/>
    <property type="match status" value="1"/>
</dbReference>
<feature type="binding site" evidence="6">
    <location>
        <position position="202"/>
    </location>
    <ligand>
        <name>a divalent metal cation</name>
        <dbReference type="ChEBI" id="CHEBI:60240"/>
        <label>2</label>
        <note>catalytic</note>
    </ligand>
</feature>
<comment type="catalytic activity">
    <reaction evidence="6 7">
        <text>Release of N-terminal amino acids, preferentially methionine, from peptides and arylamides.</text>
        <dbReference type="EC" id="3.4.11.18"/>
    </reaction>
</comment>
<feature type="binding site" evidence="6">
    <location>
        <position position="105"/>
    </location>
    <ligand>
        <name>a divalent metal cation</name>
        <dbReference type="ChEBI" id="CHEBI:60240"/>
        <label>2</label>
        <note>catalytic</note>
    </ligand>
</feature>
<evidence type="ECO:0000256" key="2">
    <source>
        <dbReference type="ARBA" id="ARBA00022438"/>
    </source>
</evidence>
<dbReference type="Pfam" id="PF00557">
    <property type="entry name" value="Peptidase_M24"/>
    <property type="match status" value="1"/>
</dbReference>
<comment type="cofactor">
    <cofactor evidence="6">
        <name>Co(2+)</name>
        <dbReference type="ChEBI" id="CHEBI:48828"/>
    </cofactor>
    <cofactor evidence="6">
        <name>Zn(2+)</name>
        <dbReference type="ChEBI" id="CHEBI:29105"/>
    </cofactor>
    <cofactor evidence="6">
        <name>Mn(2+)</name>
        <dbReference type="ChEBI" id="CHEBI:29035"/>
    </cofactor>
    <cofactor evidence="6">
        <name>Fe(2+)</name>
        <dbReference type="ChEBI" id="CHEBI:29033"/>
    </cofactor>
    <text evidence="6">Binds 2 divalent metal cations per subunit. Has a high-affinity and a low affinity metal-binding site. The true nature of the physiological cofactor is under debate. The enzyme is active with cobalt, zinc, manganese or divalent iron ions. Most likely, methionine aminopeptidases function as mononuclear Fe(2+)-metalloproteases under physiological conditions, and the catalytically relevant metal-binding site has been assigned to the histidine-containing high-affinity site.</text>
</comment>
<keyword evidence="5 6" id="KW-0378">Hydrolase</keyword>
<feature type="binding site" evidence="6">
    <location>
        <position position="233"/>
    </location>
    <ligand>
        <name>a divalent metal cation</name>
        <dbReference type="ChEBI" id="CHEBI:60240"/>
        <label>1</label>
    </ligand>
</feature>
<keyword evidence="4 6" id="KW-0479">Metal-binding</keyword>
<evidence type="ECO:0000256" key="4">
    <source>
        <dbReference type="ARBA" id="ARBA00022723"/>
    </source>
</evidence>
<sequence length="254" mass="27216">MSIASNDDLTGMMQASEAVGKTLKAMREYAKPGMSTLELDEFGAAILDAFGARPAPKISYGFPGCACISVNHAVAHGIPAAHIILQEGDLVNIDVSAELNGFFADNGGSFVLGQDFQHLNPLVESSKNALRKALQQIRHGVKIAEVGRTIAKSAQKDGFTVIKNLLGHGIGRSLHEPPHGIPCFYDRFNRGKFQKNAVVAVETFISTRANYAIDTGDGWTLSTADGSFVAQHEHTIVVTDKEPIILTASNGIWD</sequence>
<dbReference type="RefSeq" id="WP_354661229.1">
    <property type="nucleotide sequence ID" value="NZ_JBEXAC010000002.1"/>
</dbReference>
<comment type="similarity">
    <text evidence="6">Belongs to the peptidase M24A family. Methionine aminopeptidase type 1 subfamily.</text>
</comment>
<evidence type="ECO:0000256" key="6">
    <source>
        <dbReference type="HAMAP-Rule" id="MF_01974"/>
    </source>
</evidence>
<evidence type="ECO:0000259" key="8">
    <source>
        <dbReference type="Pfam" id="PF00557"/>
    </source>
</evidence>
<evidence type="ECO:0000256" key="1">
    <source>
        <dbReference type="ARBA" id="ARBA00002521"/>
    </source>
</evidence>
<comment type="subunit">
    <text evidence="6">Monomer.</text>
</comment>
<dbReference type="InterPro" id="IPR001714">
    <property type="entry name" value="Pept_M24_MAP"/>
</dbReference>
<organism evidence="9 10">
    <name type="scientific">Chitinophaga defluvii</name>
    <dbReference type="NCBI Taxonomy" id="3163343"/>
    <lineage>
        <taxon>Bacteria</taxon>
        <taxon>Pseudomonadati</taxon>
        <taxon>Bacteroidota</taxon>
        <taxon>Chitinophagia</taxon>
        <taxon>Chitinophagales</taxon>
        <taxon>Chitinophagaceae</taxon>
        <taxon>Chitinophaga</taxon>
    </lineage>
</organism>
<proteinExistence type="inferred from homology"/>
<evidence type="ECO:0000313" key="9">
    <source>
        <dbReference type="EMBL" id="MET6998585.1"/>
    </source>
</evidence>
<dbReference type="NCBIfam" id="TIGR00500">
    <property type="entry name" value="met_pdase_I"/>
    <property type="match status" value="1"/>
</dbReference>
<dbReference type="EC" id="3.4.11.18" evidence="6 7"/>
<keyword evidence="3 6" id="KW-0645">Protease</keyword>
<dbReference type="InterPro" id="IPR036005">
    <property type="entry name" value="Creatinase/aminopeptidase-like"/>
</dbReference>
<dbReference type="SUPFAM" id="SSF55920">
    <property type="entry name" value="Creatinase/aminopeptidase"/>
    <property type="match status" value="1"/>
</dbReference>
<accession>A0ABV2T8B2</accession>
<feature type="binding site" evidence="6">
    <location>
        <position position="175"/>
    </location>
    <ligand>
        <name>substrate</name>
    </ligand>
</feature>